<organism evidence="1">
    <name type="scientific">Lepeophtheirus salmonis</name>
    <name type="common">Salmon louse</name>
    <name type="synonym">Caligus salmonis</name>
    <dbReference type="NCBI Taxonomy" id="72036"/>
    <lineage>
        <taxon>Eukaryota</taxon>
        <taxon>Metazoa</taxon>
        <taxon>Ecdysozoa</taxon>
        <taxon>Arthropoda</taxon>
        <taxon>Crustacea</taxon>
        <taxon>Multicrustacea</taxon>
        <taxon>Hexanauplia</taxon>
        <taxon>Copepoda</taxon>
        <taxon>Siphonostomatoida</taxon>
        <taxon>Caligidae</taxon>
        <taxon>Lepeophtheirus</taxon>
    </lineage>
</organism>
<dbReference type="EMBL" id="HACA01033714">
    <property type="protein sequence ID" value="CDW51076.1"/>
    <property type="molecule type" value="Transcribed_RNA"/>
</dbReference>
<sequence>MKRNQYPGDWIRVLIILFVFKKSKLNTSNRSIRSNYSHSNFQ</sequence>
<evidence type="ECO:0000313" key="1">
    <source>
        <dbReference type="EMBL" id="CDW51076.1"/>
    </source>
</evidence>
<dbReference type="AlphaFoldDB" id="A0A0K2VLT9"/>
<proteinExistence type="predicted"/>
<reference evidence="1" key="1">
    <citation type="submission" date="2014-05" db="EMBL/GenBank/DDBJ databases">
        <authorList>
            <person name="Chronopoulou M."/>
        </authorList>
    </citation>
    <scope>NUCLEOTIDE SEQUENCE</scope>
    <source>
        <tissue evidence="1">Whole organism</tissue>
    </source>
</reference>
<name>A0A0K2VLT9_LEPSM</name>
<protein>
    <submittedName>
        <fullName evidence="1">Uncharacterized protein</fullName>
    </submittedName>
</protein>
<accession>A0A0K2VLT9</accession>